<feature type="transmembrane region" description="Helical" evidence="1">
    <location>
        <begin position="6"/>
        <end position="27"/>
    </location>
</feature>
<evidence type="ECO:0000313" key="2">
    <source>
        <dbReference type="EMBL" id="GAA3910330.1"/>
    </source>
</evidence>
<keyword evidence="1" id="KW-0472">Membrane</keyword>
<proteinExistence type="predicted"/>
<protein>
    <submittedName>
        <fullName evidence="2">Uncharacterized protein</fullName>
    </submittedName>
</protein>
<keyword evidence="3" id="KW-1185">Reference proteome</keyword>
<sequence length="73" mass="8349">MFNMEILYLILVAVPFVLLGAAIVTNFRGLRGFFASGREKGARGRNQMILALGWFFMLMPLYPVTYEVVRTLF</sequence>
<feature type="transmembrane region" description="Helical" evidence="1">
    <location>
        <begin position="48"/>
        <end position="66"/>
    </location>
</feature>
<dbReference type="Proteomes" id="UP001501563">
    <property type="component" value="Unassembled WGS sequence"/>
</dbReference>
<keyword evidence="1" id="KW-0812">Transmembrane</keyword>
<organism evidence="2 3">
    <name type="scientific">Streptomyces lannensis</name>
    <dbReference type="NCBI Taxonomy" id="766498"/>
    <lineage>
        <taxon>Bacteria</taxon>
        <taxon>Bacillati</taxon>
        <taxon>Actinomycetota</taxon>
        <taxon>Actinomycetes</taxon>
        <taxon>Kitasatosporales</taxon>
        <taxon>Streptomycetaceae</taxon>
        <taxon>Streptomyces</taxon>
    </lineage>
</organism>
<dbReference type="RefSeq" id="WP_345554813.1">
    <property type="nucleotide sequence ID" value="NZ_BAAAZA010000098.1"/>
</dbReference>
<comment type="caution">
    <text evidence="2">The sequence shown here is derived from an EMBL/GenBank/DDBJ whole genome shotgun (WGS) entry which is preliminary data.</text>
</comment>
<accession>A0ABP7M026</accession>
<dbReference type="EMBL" id="BAAAZA010000098">
    <property type="protein sequence ID" value="GAA3910330.1"/>
    <property type="molecule type" value="Genomic_DNA"/>
</dbReference>
<name>A0ABP7M026_9ACTN</name>
<evidence type="ECO:0000256" key="1">
    <source>
        <dbReference type="SAM" id="Phobius"/>
    </source>
</evidence>
<keyword evidence="1" id="KW-1133">Transmembrane helix</keyword>
<evidence type="ECO:0000313" key="3">
    <source>
        <dbReference type="Proteomes" id="UP001501563"/>
    </source>
</evidence>
<reference evidence="3" key="1">
    <citation type="journal article" date="2019" name="Int. J. Syst. Evol. Microbiol.">
        <title>The Global Catalogue of Microorganisms (GCM) 10K type strain sequencing project: providing services to taxonomists for standard genome sequencing and annotation.</title>
        <authorList>
            <consortium name="The Broad Institute Genomics Platform"/>
            <consortium name="The Broad Institute Genome Sequencing Center for Infectious Disease"/>
            <person name="Wu L."/>
            <person name="Ma J."/>
        </authorList>
    </citation>
    <scope>NUCLEOTIDE SEQUENCE [LARGE SCALE GENOMIC DNA]</scope>
    <source>
        <strain evidence="3">JCM 16578</strain>
    </source>
</reference>
<gene>
    <name evidence="2" type="ORF">GCM10022207_94560</name>
</gene>